<keyword evidence="1" id="KW-0472">Membrane</keyword>
<protein>
    <submittedName>
        <fullName evidence="2">Uncharacterized protein</fullName>
    </submittedName>
</protein>
<name>A0A0G0AVW6_9BACT</name>
<dbReference type="STRING" id="1618477.UR54_C0003G0004"/>
<dbReference type="EMBL" id="LBPP01000003">
    <property type="protein sequence ID" value="KKP61353.1"/>
    <property type="molecule type" value="Genomic_DNA"/>
</dbReference>
<sequence>MLSKSISESAKETTKWLKELNWKKILLVGLIYTVFTTVIRQLEVVLTMKYYQMSQYFGVWSKLMMPNAGPPPPSFMIMSLVFTLYSGISLAVVYYYIRNLLPKLFWKRVFFFADLMIAASFIFFTLPCYLLFNLPPQLLLSWFISGFIILVLTSLALVKIIN</sequence>
<feature type="transmembrane region" description="Helical" evidence="1">
    <location>
        <begin position="109"/>
        <end position="132"/>
    </location>
</feature>
<feature type="transmembrane region" description="Helical" evidence="1">
    <location>
        <begin position="138"/>
        <end position="158"/>
    </location>
</feature>
<reference evidence="2 3" key="1">
    <citation type="journal article" date="2015" name="Nature">
        <title>rRNA introns, odd ribosomes, and small enigmatic genomes across a large radiation of phyla.</title>
        <authorList>
            <person name="Brown C.T."/>
            <person name="Hug L.A."/>
            <person name="Thomas B.C."/>
            <person name="Sharon I."/>
            <person name="Castelle C.J."/>
            <person name="Singh A."/>
            <person name="Wilkins M.J."/>
            <person name="Williams K.H."/>
            <person name="Banfield J.F."/>
        </authorList>
    </citation>
    <scope>NUCLEOTIDE SEQUENCE [LARGE SCALE GENOMIC DNA]</scope>
</reference>
<keyword evidence="1" id="KW-0812">Transmembrane</keyword>
<proteinExistence type="predicted"/>
<evidence type="ECO:0000313" key="2">
    <source>
        <dbReference type="EMBL" id="KKP61353.1"/>
    </source>
</evidence>
<gene>
    <name evidence="2" type="ORF">UR54_C0003G0004</name>
</gene>
<evidence type="ECO:0000256" key="1">
    <source>
        <dbReference type="SAM" id="Phobius"/>
    </source>
</evidence>
<dbReference type="Proteomes" id="UP000034688">
    <property type="component" value="Unassembled WGS sequence"/>
</dbReference>
<keyword evidence="1" id="KW-1133">Transmembrane helix</keyword>
<dbReference type="AlphaFoldDB" id="A0A0G0AVW6"/>
<evidence type="ECO:0000313" key="3">
    <source>
        <dbReference type="Proteomes" id="UP000034688"/>
    </source>
</evidence>
<organism evidence="2 3">
    <name type="scientific">Candidatus Roizmanbacteria bacterium GW2011_GWA2_34_18</name>
    <dbReference type="NCBI Taxonomy" id="1618477"/>
    <lineage>
        <taxon>Bacteria</taxon>
        <taxon>Candidatus Roizmaniibacteriota</taxon>
    </lineage>
</organism>
<feature type="transmembrane region" description="Helical" evidence="1">
    <location>
        <begin position="75"/>
        <end position="97"/>
    </location>
</feature>
<feature type="transmembrane region" description="Helical" evidence="1">
    <location>
        <begin position="25"/>
        <end position="42"/>
    </location>
</feature>
<accession>A0A0G0AVW6</accession>
<comment type="caution">
    <text evidence="2">The sequence shown here is derived from an EMBL/GenBank/DDBJ whole genome shotgun (WGS) entry which is preliminary data.</text>
</comment>